<reference evidence="3" key="1">
    <citation type="journal article" date="2019" name="Int. J. Syst. Evol. Microbiol.">
        <title>The Global Catalogue of Microorganisms (GCM) 10K type strain sequencing project: providing services to taxonomists for standard genome sequencing and annotation.</title>
        <authorList>
            <consortium name="The Broad Institute Genomics Platform"/>
            <consortium name="The Broad Institute Genome Sequencing Center for Infectious Disease"/>
            <person name="Wu L."/>
            <person name="Ma J."/>
        </authorList>
    </citation>
    <scope>NUCLEOTIDE SEQUENCE [LARGE SCALE GENOMIC DNA]</scope>
    <source>
        <strain evidence="3">CGMCC 1.12859</strain>
    </source>
</reference>
<dbReference type="SUPFAM" id="SSF55729">
    <property type="entry name" value="Acyl-CoA N-acyltransferases (Nat)"/>
    <property type="match status" value="1"/>
</dbReference>
<dbReference type="PROSITE" id="PS51186">
    <property type="entry name" value="GNAT"/>
    <property type="match status" value="1"/>
</dbReference>
<dbReference type="Gene3D" id="3.40.630.30">
    <property type="match status" value="1"/>
</dbReference>
<name>A0ABW2G4L9_9ACTN</name>
<keyword evidence="3" id="KW-1185">Reference proteome</keyword>
<dbReference type="EMBL" id="JBHTAJ010000061">
    <property type="protein sequence ID" value="MFC7183152.1"/>
    <property type="molecule type" value="Genomic_DNA"/>
</dbReference>
<comment type="caution">
    <text evidence="2">The sequence shown here is derived from an EMBL/GenBank/DDBJ whole genome shotgun (WGS) entry which is preliminary data.</text>
</comment>
<dbReference type="InterPro" id="IPR016181">
    <property type="entry name" value="Acyl_CoA_acyltransferase"/>
</dbReference>
<feature type="domain" description="N-acetyltransferase" evidence="1">
    <location>
        <begin position="61"/>
        <end position="190"/>
    </location>
</feature>
<gene>
    <name evidence="2" type="ORF">ACFQMG_26755</name>
</gene>
<sequence>MRGTPPHYAWPGIDIRYTPAVCLVESAGYERGPDAVNMLTDLATADLDTAQDEQRLGAHGVRVRRAVPDDRERLLSWMPTWGGSWVGEVAIAYDPPRCHIAVHGDGEQAEVVGFGCHGVKRDTWFGPMGTAESRRGLGVGAILPRRCLSDQQKAGIGEAEIAWTGPYRLYARAVGSRLERTFRLYHKDPV</sequence>
<proteinExistence type="predicted"/>
<dbReference type="Proteomes" id="UP001596435">
    <property type="component" value="Unassembled WGS sequence"/>
</dbReference>
<evidence type="ECO:0000259" key="1">
    <source>
        <dbReference type="PROSITE" id="PS51186"/>
    </source>
</evidence>
<dbReference type="RefSeq" id="WP_345703872.1">
    <property type="nucleotide sequence ID" value="NZ_BAABKV010000001.1"/>
</dbReference>
<evidence type="ECO:0000313" key="3">
    <source>
        <dbReference type="Proteomes" id="UP001596435"/>
    </source>
</evidence>
<dbReference type="InterPro" id="IPR000182">
    <property type="entry name" value="GNAT_dom"/>
</dbReference>
<accession>A0ABW2G4L9</accession>
<organism evidence="2 3">
    <name type="scientific">Kitasatospora paranensis</name>
    <dbReference type="NCBI Taxonomy" id="258053"/>
    <lineage>
        <taxon>Bacteria</taxon>
        <taxon>Bacillati</taxon>
        <taxon>Actinomycetota</taxon>
        <taxon>Actinomycetes</taxon>
        <taxon>Kitasatosporales</taxon>
        <taxon>Streptomycetaceae</taxon>
        <taxon>Kitasatospora</taxon>
    </lineage>
</organism>
<protein>
    <recommendedName>
        <fullName evidence="1">N-acetyltransferase domain-containing protein</fullName>
    </recommendedName>
</protein>
<evidence type="ECO:0000313" key="2">
    <source>
        <dbReference type="EMBL" id="MFC7183152.1"/>
    </source>
</evidence>